<gene>
    <name evidence="3" type="ORF">FOL46_000417</name>
    <name evidence="2" type="ORF">FOZ61_000505</name>
</gene>
<reference evidence="4 5" key="1">
    <citation type="submission" date="2020-04" db="EMBL/GenBank/DDBJ databases">
        <title>Perkinsus olseni comparative genomics.</title>
        <authorList>
            <person name="Bogema D.R."/>
        </authorList>
    </citation>
    <scope>NUCLEOTIDE SEQUENCE [LARGE SCALE GENOMIC DNA]</scope>
    <source>
        <strain evidence="2">ATCC PRA-179</strain>
        <strain evidence="3">ATCC PRA-31</strain>
    </source>
</reference>
<sequence length="313" mass="34463">MKREHVDEFECGQLFLAGTNEDFEGHLLFKTKTDYSFAGHITRAFSESPVRIEVDLNRSSYIRVVANTKLYKGDLIWVCRTLRPSCGKDASDSDTSAVSTPAYPTRRKNSVKRKISDRSAGTSRSSDRKRQTVEGRDEKSSMVKKKANRKLNLSNVEVKAARRSAGEGNRIKVTPVKASLDVTKMGPVVDMNLSAKKRARESSKKAVDHPPAAAKRETKVGDGIPKKGKKINPVGHHATSKEGEVIGRGELTVDDGAASTSIPSRKQKRPKSAEDDHIPPELEGFMVADDEVEEVDLDEDESDGDYSTSESDD</sequence>
<evidence type="ECO:0000313" key="4">
    <source>
        <dbReference type="Proteomes" id="UP000570595"/>
    </source>
</evidence>
<feature type="region of interest" description="Disordered" evidence="1">
    <location>
        <begin position="196"/>
        <end position="313"/>
    </location>
</feature>
<proteinExistence type="predicted"/>
<evidence type="ECO:0000256" key="1">
    <source>
        <dbReference type="SAM" id="MobiDB-lite"/>
    </source>
</evidence>
<name>A0A7J6KVA7_PEROL</name>
<evidence type="ECO:0000313" key="2">
    <source>
        <dbReference type="EMBL" id="KAF4650230.1"/>
    </source>
</evidence>
<feature type="compositionally biased region" description="Basic residues" evidence="1">
    <location>
        <begin position="105"/>
        <end position="115"/>
    </location>
</feature>
<feature type="compositionally biased region" description="Basic and acidic residues" evidence="1">
    <location>
        <begin position="200"/>
        <end position="220"/>
    </location>
</feature>
<feature type="compositionally biased region" description="Acidic residues" evidence="1">
    <location>
        <begin position="288"/>
        <end position="313"/>
    </location>
</feature>
<organism evidence="3 5">
    <name type="scientific">Perkinsus olseni</name>
    <name type="common">Perkinsus atlanticus</name>
    <dbReference type="NCBI Taxonomy" id="32597"/>
    <lineage>
        <taxon>Eukaryota</taxon>
        <taxon>Sar</taxon>
        <taxon>Alveolata</taxon>
        <taxon>Perkinsozoa</taxon>
        <taxon>Perkinsea</taxon>
        <taxon>Perkinsida</taxon>
        <taxon>Perkinsidae</taxon>
        <taxon>Perkinsus</taxon>
    </lineage>
</organism>
<protein>
    <submittedName>
        <fullName evidence="3">Uncharacterized protein</fullName>
    </submittedName>
</protein>
<dbReference type="AlphaFoldDB" id="A0A7J6KVA7"/>
<evidence type="ECO:0000313" key="3">
    <source>
        <dbReference type="EMBL" id="KAF4651243.1"/>
    </source>
</evidence>
<dbReference type="OrthoDB" id="10490762at2759"/>
<comment type="caution">
    <text evidence="3">The sequence shown here is derived from an EMBL/GenBank/DDBJ whole genome shotgun (WGS) entry which is preliminary data.</text>
</comment>
<feature type="compositionally biased region" description="Basic and acidic residues" evidence="1">
    <location>
        <begin position="271"/>
        <end position="280"/>
    </location>
</feature>
<evidence type="ECO:0000313" key="5">
    <source>
        <dbReference type="Proteomes" id="UP000572268"/>
    </source>
</evidence>
<dbReference type="Proteomes" id="UP000572268">
    <property type="component" value="Unassembled WGS sequence"/>
</dbReference>
<dbReference type="Proteomes" id="UP000570595">
    <property type="component" value="Unassembled WGS sequence"/>
</dbReference>
<accession>A0A7J6KVA7</accession>
<dbReference type="EMBL" id="JABANN010001088">
    <property type="protein sequence ID" value="KAF4651243.1"/>
    <property type="molecule type" value="Genomic_DNA"/>
</dbReference>
<feature type="compositionally biased region" description="Basic and acidic residues" evidence="1">
    <location>
        <begin position="125"/>
        <end position="141"/>
    </location>
</feature>
<feature type="region of interest" description="Disordered" evidence="1">
    <location>
        <begin position="87"/>
        <end position="166"/>
    </location>
</feature>
<dbReference type="EMBL" id="JABAHT010001095">
    <property type="protein sequence ID" value="KAF4650230.1"/>
    <property type="molecule type" value="Genomic_DNA"/>
</dbReference>